<protein>
    <submittedName>
        <fullName evidence="2">Uncharacterized protein</fullName>
    </submittedName>
</protein>
<dbReference type="EMBL" id="JAACAK010000047">
    <property type="protein sequence ID" value="NIR74736.1"/>
    <property type="molecule type" value="Genomic_DNA"/>
</dbReference>
<feature type="signal peptide" evidence="1">
    <location>
        <begin position="1"/>
        <end position="18"/>
    </location>
</feature>
<keyword evidence="1" id="KW-0732">Signal</keyword>
<evidence type="ECO:0000313" key="2">
    <source>
        <dbReference type="EMBL" id="NIR74736.1"/>
    </source>
</evidence>
<dbReference type="Proteomes" id="UP000702544">
    <property type="component" value="Unassembled WGS sequence"/>
</dbReference>
<organism evidence="2 3">
    <name type="scientific">Candidatus Kutchimonas denitrificans</name>
    <dbReference type="NCBI Taxonomy" id="3056748"/>
    <lineage>
        <taxon>Bacteria</taxon>
        <taxon>Pseudomonadati</taxon>
        <taxon>Gemmatimonadota</taxon>
        <taxon>Gemmatimonadia</taxon>
        <taxon>Candidatus Palauibacterales</taxon>
        <taxon>Candidatus Palauibacteraceae</taxon>
        <taxon>Candidatus Kutchimonas</taxon>
    </lineage>
</organism>
<proteinExistence type="predicted"/>
<gene>
    <name evidence="2" type="ORF">GWO12_06440</name>
</gene>
<comment type="caution">
    <text evidence="2">The sequence shown here is derived from an EMBL/GenBank/DDBJ whole genome shotgun (WGS) entry which is preliminary data.</text>
</comment>
<name>A0AAE4Z9Q9_9BACT</name>
<feature type="chain" id="PRO_5042156524" evidence="1">
    <location>
        <begin position="19"/>
        <end position="138"/>
    </location>
</feature>
<reference evidence="2 3" key="1">
    <citation type="submission" date="2020-01" db="EMBL/GenBank/DDBJ databases">
        <title>Genomes assembled from Gulf of Kutch pelagic sediment metagenomes.</title>
        <authorList>
            <person name="Chandrashekar M."/>
            <person name="Mahajan M.S."/>
            <person name="Dave K.J."/>
            <person name="Vatsa P."/>
            <person name="Nathani N.M."/>
        </authorList>
    </citation>
    <scope>NUCLEOTIDE SEQUENCE [LARGE SCALE GENOMIC DNA]</scope>
    <source>
        <strain evidence="2">KS3-K002</strain>
    </source>
</reference>
<evidence type="ECO:0000313" key="3">
    <source>
        <dbReference type="Proteomes" id="UP000702544"/>
    </source>
</evidence>
<dbReference type="PROSITE" id="PS51257">
    <property type="entry name" value="PROKAR_LIPOPROTEIN"/>
    <property type="match status" value="1"/>
</dbReference>
<evidence type="ECO:0000256" key="1">
    <source>
        <dbReference type="SAM" id="SignalP"/>
    </source>
</evidence>
<dbReference type="AlphaFoldDB" id="A0AAE4Z9Q9"/>
<sequence length="138" mass="13599">MMKIRRVTRAALAILACAAIVGSGCSDGSTEPGPEAGRLTVSVSSSGGGAAAFLVTVTGDGITNAGPANSSHQAYSVLAGNTLTAAIVLSNPLSNGGILEFDVPDVNAASSYDVDLVQAAGADNALLSTSDFTVQLTN</sequence>
<accession>A0AAE4Z9Q9</accession>